<sequence length="100" mass="10056">MIHRADGGISCRGGGGSCSGDKVGVDGTTNGVRQYGGVDSGSIKVGHSGSVDMEEKTVGMEASSKLMEAGVRLVLVMVKVSLSLLALNLSLSLQSSGFAP</sequence>
<gene>
    <name evidence="1" type="ORF">L2E82_01609</name>
</gene>
<dbReference type="Proteomes" id="UP001055811">
    <property type="component" value="Linkage Group LG01"/>
</dbReference>
<name>A0ACB9H0N0_CICIN</name>
<accession>A0ACB9H0N0</accession>
<keyword evidence="2" id="KW-1185">Reference proteome</keyword>
<dbReference type="EMBL" id="CM042009">
    <property type="protein sequence ID" value="KAI3788831.1"/>
    <property type="molecule type" value="Genomic_DNA"/>
</dbReference>
<evidence type="ECO:0000313" key="1">
    <source>
        <dbReference type="EMBL" id="KAI3788831.1"/>
    </source>
</evidence>
<evidence type="ECO:0000313" key="2">
    <source>
        <dbReference type="Proteomes" id="UP001055811"/>
    </source>
</evidence>
<proteinExistence type="predicted"/>
<reference evidence="2" key="1">
    <citation type="journal article" date="2022" name="Mol. Ecol. Resour.">
        <title>The genomes of chicory, endive, great burdock and yacon provide insights into Asteraceae palaeo-polyploidization history and plant inulin production.</title>
        <authorList>
            <person name="Fan W."/>
            <person name="Wang S."/>
            <person name="Wang H."/>
            <person name="Wang A."/>
            <person name="Jiang F."/>
            <person name="Liu H."/>
            <person name="Zhao H."/>
            <person name="Xu D."/>
            <person name="Zhang Y."/>
        </authorList>
    </citation>
    <scope>NUCLEOTIDE SEQUENCE [LARGE SCALE GENOMIC DNA]</scope>
    <source>
        <strain evidence="2">cv. Punajuju</strain>
    </source>
</reference>
<organism evidence="1 2">
    <name type="scientific">Cichorium intybus</name>
    <name type="common">Chicory</name>
    <dbReference type="NCBI Taxonomy" id="13427"/>
    <lineage>
        <taxon>Eukaryota</taxon>
        <taxon>Viridiplantae</taxon>
        <taxon>Streptophyta</taxon>
        <taxon>Embryophyta</taxon>
        <taxon>Tracheophyta</taxon>
        <taxon>Spermatophyta</taxon>
        <taxon>Magnoliopsida</taxon>
        <taxon>eudicotyledons</taxon>
        <taxon>Gunneridae</taxon>
        <taxon>Pentapetalae</taxon>
        <taxon>asterids</taxon>
        <taxon>campanulids</taxon>
        <taxon>Asterales</taxon>
        <taxon>Asteraceae</taxon>
        <taxon>Cichorioideae</taxon>
        <taxon>Cichorieae</taxon>
        <taxon>Cichoriinae</taxon>
        <taxon>Cichorium</taxon>
    </lineage>
</organism>
<reference evidence="1 2" key="2">
    <citation type="journal article" date="2022" name="Mol. Ecol. Resour.">
        <title>The genomes of chicory, endive, great burdock and yacon provide insights into Asteraceae paleo-polyploidization history and plant inulin production.</title>
        <authorList>
            <person name="Fan W."/>
            <person name="Wang S."/>
            <person name="Wang H."/>
            <person name="Wang A."/>
            <person name="Jiang F."/>
            <person name="Liu H."/>
            <person name="Zhao H."/>
            <person name="Xu D."/>
            <person name="Zhang Y."/>
        </authorList>
    </citation>
    <scope>NUCLEOTIDE SEQUENCE [LARGE SCALE GENOMIC DNA]</scope>
    <source>
        <strain evidence="2">cv. Punajuju</strain>
        <tissue evidence="1">Leaves</tissue>
    </source>
</reference>
<comment type="caution">
    <text evidence="1">The sequence shown here is derived from an EMBL/GenBank/DDBJ whole genome shotgun (WGS) entry which is preliminary data.</text>
</comment>
<protein>
    <submittedName>
        <fullName evidence="1">Uncharacterized protein</fullName>
    </submittedName>
</protein>